<evidence type="ECO:0000256" key="1">
    <source>
        <dbReference type="SAM" id="Phobius"/>
    </source>
</evidence>
<sequence>MAEQSMGQLPLLPLVARSYAFVLMGLRPLLAATWPWIGVVYIAGRAATGVSSGLTVEDAVPSALWIMIVTNLVASSAVSVLCHRMIILGEWPLGLRSVHFGRREFHYLLALLGVGFTVACIMLLFTALLRATGLDSRGGISVSAVVIASITSLVLYARVSLAFPDLAVSEKRVPWHVWRASRGQTARIILGMALSGMPSVLIVQQMVVIVAILQVKGLTGIAILVDILGLIVTFVAIMSSAAFLSFAYQLLVLGSARSSAGRR</sequence>
<feature type="transmembrane region" description="Helical" evidence="1">
    <location>
        <begin position="21"/>
        <end position="43"/>
    </location>
</feature>
<proteinExistence type="predicted"/>
<dbReference type="EMBL" id="LR026963">
    <property type="protein sequence ID" value="VBB69124.1"/>
    <property type="molecule type" value="Genomic_DNA"/>
</dbReference>
<accession>A0A484H6E3</accession>
<feature type="transmembrane region" description="Helical" evidence="1">
    <location>
        <begin position="140"/>
        <end position="167"/>
    </location>
</feature>
<organism evidence="2">
    <name type="scientific">invertebrate metagenome</name>
    <dbReference type="NCBI Taxonomy" id="1711999"/>
    <lineage>
        <taxon>unclassified sequences</taxon>
        <taxon>metagenomes</taxon>
        <taxon>organismal metagenomes</taxon>
    </lineage>
</organism>
<evidence type="ECO:0000313" key="2">
    <source>
        <dbReference type="EMBL" id="VBB69124.1"/>
    </source>
</evidence>
<feature type="transmembrane region" description="Helical" evidence="1">
    <location>
        <begin position="227"/>
        <end position="253"/>
    </location>
</feature>
<keyword evidence="1" id="KW-0812">Transmembrane</keyword>
<reference evidence="2" key="1">
    <citation type="submission" date="2018-10" db="EMBL/GenBank/DDBJ databases">
        <authorList>
            <person name="Gruber-Vodicka H."/>
            <person name="Jaeckle O."/>
        </authorList>
    </citation>
    <scope>NUCLEOTIDE SEQUENCE</scope>
</reference>
<keyword evidence="1" id="KW-1133">Transmembrane helix</keyword>
<protein>
    <recommendedName>
        <fullName evidence="3">Glycerophosphoryl diester phosphodiesterase membrane domain-containing protein</fullName>
    </recommendedName>
</protein>
<keyword evidence="1" id="KW-0472">Membrane</keyword>
<feature type="transmembrane region" description="Helical" evidence="1">
    <location>
        <begin position="63"/>
        <end position="86"/>
    </location>
</feature>
<dbReference type="AlphaFoldDB" id="A0A484H6E3"/>
<feature type="transmembrane region" description="Helical" evidence="1">
    <location>
        <begin position="188"/>
        <end position="215"/>
    </location>
</feature>
<feature type="transmembrane region" description="Helical" evidence="1">
    <location>
        <begin position="107"/>
        <end position="128"/>
    </location>
</feature>
<evidence type="ECO:0008006" key="3">
    <source>
        <dbReference type="Google" id="ProtNLM"/>
    </source>
</evidence>
<name>A0A484H6E3_9ZZZZ</name>
<gene>
    <name evidence="2" type="ORF">RIEGSTA812A_PEG_597</name>
</gene>